<feature type="compositionally biased region" description="Low complexity" evidence="1">
    <location>
        <begin position="64"/>
        <end position="96"/>
    </location>
</feature>
<dbReference type="EMBL" id="DVLP01000220">
    <property type="protein sequence ID" value="HIT75361.1"/>
    <property type="molecule type" value="Genomic_DNA"/>
</dbReference>
<evidence type="ECO:0000313" key="3">
    <source>
        <dbReference type="Proteomes" id="UP000886842"/>
    </source>
</evidence>
<name>A0A9D1KMD4_9ACTN</name>
<accession>A0A9D1KMD4</accession>
<reference evidence="2" key="2">
    <citation type="journal article" date="2021" name="PeerJ">
        <title>Extensive microbial diversity within the chicken gut microbiome revealed by metagenomics and culture.</title>
        <authorList>
            <person name="Gilroy R."/>
            <person name="Ravi A."/>
            <person name="Getino M."/>
            <person name="Pursley I."/>
            <person name="Horton D.L."/>
            <person name="Alikhan N.F."/>
            <person name="Baker D."/>
            <person name="Gharbi K."/>
            <person name="Hall N."/>
            <person name="Watson M."/>
            <person name="Adriaenssens E.M."/>
            <person name="Foster-Nyarko E."/>
            <person name="Jarju S."/>
            <person name="Secka A."/>
            <person name="Antonio M."/>
            <person name="Oren A."/>
            <person name="Chaudhuri R.R."/>
            <person name="La Ragione R."/>
            <person name="Hildebrand F."/>
            <person name="Pallen M.J."/>
        </authorList>
    </citation>
    <scope>NUCLEOTIDE SEQUENCE</scope>
    <source>
        <strain evidence="2">ChiGjej1B1-24693</strain>
    </source>
</reference>
<dbReference type="AlphaFoldDB" id="A0A9D1KMD4"/>
<sequence length="106" mass="9666">MSEFPIGAGGSVELTLNVGVPYAETEQSVRIDPDWGIVLRETGGGGGGTGSIGSGSLGSGGSSAGSSAGSSGQIGSSVSGSSGSAGSSAGSTLTFGSLGGPLVPGS</sequence>
<comment type="caution">
    <text evidence="2">The sequence shown here is derived from an EMBL/GenBank/DDBJ whole genome shotgun (WGS) entry which is preliminary data.</text>
</comment>
<evidence type="ECO:0000256" key="1">
    <source>
        <dbReference type="SAM" id="MobiDB-lite"/>
    </source>
</evidence>
<reference evidence="2" key="1">
    <citation type="submission" date="2020-10" db="EMBL/GenBank/DDBJ databases">
        <authorList>
            <person name="Gilroy R."/>
        </authorList>
    </citation>
    <scope>NUCLEOTIDE SEQUENCE</scope>
    <source>
        <strain evidence="2">ChiGjej1B1-24693</strain>
    </source>
</reference>
<evidence type="ECO:0000313" key="2">
    <source>
        <dbReference type="EMBL" id="HIT75361.1"/>
    </source>
</evidence>
<feature type="region of interest" description="Disordered" evidence="1">
    <location>
        <begin position="38"/>
        <end position="106"/>
    </location>
</feature>
<proteinExistence type="predicted"/>
<protein>
    <submittedName>
        <fullName evidence="2">Uncharacterized protein</fullName>
    </submittedName>
</protein>
<dbReference type="Proteomes" id="UP000886842">
    <property type="component" value="Unassembled WGS sequence"/>
</dbReference>
<gene>
    <name evidence="2" type="ORF">IAA98_07245</name>
</gene>
<organism evidence="2 3">
    <name type="scientific">Candidatus Avipropionibacterium avicola</name>
    <dbReference type="NCBI Taxonomy" id="2840701"/>
    <lineage>
        <taxon>Bacteria</taxon>
        <taxon>Bacillati</taxon>
        <taxon>Actinomycetota</taxon>
        <taxon>Actinomycetes</taxon>
        <taxon>Propionibacteriales</taxon>
        <taxon>Propionibacteriaceae</taxon>
        <taxon>Propionibacteriaceae incertae sedis</taxon>
        <taxon>Candidatus Avipropionibacterium</taxon>
    </lineage>
</organism>
<feature type="compositionally biased region" description="Gly residues" evidence="1">
    <location>
        <begin position="42"/>
        <end position="63"/>
    </location>
</feature>